<dbReference type="InterPro" id="IPR020806">
    <property type="entry name" value="PKS_PP-bd"/>
</dbReference>
<evidence type="ECO:0000256" key="1">
    <source>
        <dbReference type="ARBA" id="ARBA00022450"/>
    </source>
</evidence>
<dbReference type="InterPro" id="IPR042104">
    <property type="entry name" value="PKS_dehydratase_sf"/>
</dbReference>
<dbReference type="Gene3D" id="3.90.180.10">
    <property type="entry name" value="Medium-chain alcohol dehydrogenases, catalytic domain"/>
    <property type="match status" value="1"/>
</dbReference>
<evidence type="ECO:0000256" key="8">
    <source>
        <dbReference type="PROSITE-ProRule" id="PRU01363"/>
    </source>
</evidence>
<evidence type="ECO:0000259" key="11">
    <source>
        <dbReference type="PROSITE" id="PS52004"/>
    </source>
</evidence>
<dbReference type="Pfam" id="PF13602">
    <property type="entry name" value="ADH_zinc_N_2"/>
    <property type="match status" value="1"/>
</dbReference>
<keyword evidence="7" id="KW-0012">Acyltransferase</keyword>
<dbReference type="Gene3D" id="3.10.129.110">
    <property type="entry name" value="Polyketide synthase dehydratase"/>
    <property type="match status" value="1"/>
</dbReference>
<keyword evidence="5" id="KW-0521">NADP</keyword>
<dbReference type="SMART" id="SM00823">
    <property type="entry name" value="PKS_PP"/>
    <property type="match status" value="1"/>
</dbReference>
<dbReference type="Pfam" id="PF21089">
    <property type="entry name" value="PKS_DH_N"/>
    <property type="match status" value="1"/>
</dbReference>
<dbReference type="SUPFAM" id="SSF53901">
    <property type="entry name" value="Thiolase-like"/>
    <property type="match status" value="1"/>
</dbReference>
<dbReference type="Gene3D" id="3.40.50.150">
    <property type="entry name" value="Vaccinia Virus protein VP39"/>
    <property type="match status" value="1"/>
</dbReference>
<keyword evidence="1" id="KW-0596">Phosphopantetheine</keyword>
<dbReference type="EMBL" id="VCAU01000076">
    <property type="protein sequence ID" value="KAF9886514.1"/>
    <property type="molecule type" value="Genomic_DNA"/>
</dbReference>
<dbReference type="Pfam" id="PF14765">
    <property type="entry name" value="PS-DH"/>
    <property type="match status" value="1"/>
</dbReference>
<dbReference type="SMART" id="SM00825">
    <property type="entry name" value="PKS_KS"/>
    <property type="match status" value="1"/>
</dbReference>
<dbReference type="Gene3D" id="3.40.366.10">
    <property type="entry name" value="Malonyl-Coenzyme A Acyl Carrier Protein, domain 2"/>
    <property type="match status" value="1"/>
</dbReference>
<dbReference type="Proteomes" id="UP001194746">
    <property type="component" value="Unassembled WGS sequence"/>
</dbReference>
<dbReference type="Pfam" id="PF08242">
    <property type="entry name" value="Methyltransf_12"/>
    <property type="match status" value="1"/>
</dbReference>
<dbReference type="InterPro" id="IPR050091">
    <property type="entry name" value="PKS_NRPS_Biosynth_Enz"/>
</dbReference>
<dbReference type="Pfam" id="PF00698">
    <property type="entry name" value="Acyl_transf_1"/>
    <property type="match status" value="1"/>
</dbReference>
<dbReference type="CDD" id="cd00833">
    <property type="entry name" value="PKS"/>
    <property type="match status" value="1"/>
</dbReference>
<dbReference type="CDD" id="cd05195">
    <property type="entry name" value="enoyl_red"/>
    <property type="match status" value="1"/>
</dbReference>
<dbReference type="PROSITE" id="PS50075">
    <property type="entry name" value="CARRIER"/>
    <property type="match status" value="1"/>
</dbReference>
<dbReference type="SUPFAM" id="SSF51735">
    <property type="entry name" value="NAD(P)-binding Rossmann-fold domains"/>
    <property type="match status" value="2"/>
</dbReference>
<dbReference type="GO" id="GO:0032259">
    <property type="term" value="P:methylation"/>
    <property type="evidence" value="ECO:0007669"/>
    <property type="project" value="UniProtKB-KW"/>
</dbReference>
<dbReference type="PROSITE" id="PS52019">
    <property type="entry name" value="PKS_MFAS_DH"/>
    <property type="match status" value="1"/>
</dbReference>
<organism evidence="13 14">
    <name type="scientific">Aspergillus nanangensis</name>
    <dbReference type="NCBI Taxonomy" id="2582783"/>
    <lineage>
        <taxon>Eukaryota</taxon>
        <taxon>Fungi</taxon>
        <taxon>Dikarya</taxon>
        <taxon>Ascomycota</taxon>
        <taxon>Pezizomycotina</taxon>
        <taxon>Eurotiomycetes</taxon>
        <taxon>Eurotiomycetidae</taxon>
        <taxon>Eurotiales</taxon>
        <taxon>Aspergillaceae</taxon>
        <taxon>Aspergillus</taxon>
        <taxon>Aspergillus subgen. Circumdati</taxon>
    </lineage>
</organism>
<evidence type="ECO:0000256" key="4">
    <source>
        <dbReference type="ARBA" id="ARBA00022679"/>
    </source>
</evidence>
<protein>
    <recommendedName>
        <fullName evidence="15">Carrier domain-containing protein</fullName>
    </recommendedName>
</protein>
<dbReference type="Pfam" id="PF16197">
    <property type="entry name" value="KAsynt_C_assoc"/>
    <property type="match status" value="1"/>
</dbReference>
<evidence type="ECO:0000256" key="7">
    <source>
        <dbReference type="ARBA" id="ARBA00023315"/>
    </source>
</evidence>
<dbReference type="SMART" id="SM00822">
    <property type="entry name" value="PKS_KR"/>
    <property type="match status" value="1"/>
</dbReference>
<evidence type="ECO:0000256" key="9">
    <source>
        <dbReference type="SAM" id="MobiDB-lite"/>
    </source>
</evidence>
<dbReference type="SMART" id="SM00826">
    <property type="entry name" value="PKS_DH"/>
    <property type="match status" value="1"/>
</dbReference>
<dbReference type="InterPro" id="IPR049900">
    <property type="entry name" value="PKS_mFAS_DH"/>
</dbReference>
<keyword evidence="3" id="KW-0489">Methyltransferase</keyword>
<dbReference type="SUPFAM" id="SSF52151">
    <property type="entry name" value="FabD/lysophospholipase-like"/>
    <property type="match status" value="1"/>
</dbReference>
<dbReference type="GO" id="GO:0008168">
    <property type="term" value="F:methyltransferase activity"/>
    <property type="evidence" value="ECO:0007669"/>
    <property type="project" value="UniProtKB-KW"/>
</dbReference>
<dbReference type="Pfam" id="PF02801">
    <property type="entry name" value="Ketoacyl-synt_C"/>
    <property type="match status" value="1"/>
</dbReference>
<dbReference type="CDD" id="cd02440">
    <property type="entry name" value="AdoMet_MTases"/>
    <property type="match status" value="1"/>
</dbReference>
<accession>A0AAD4GQN1</accession>
<dbReference type="InterPro" id="IPR001227">
    <property type="entry name" value="Ac_transferase_dom_sf"/>
</dbReference>
<dbReference type="InterPro" id="IPR020807">
    <property type="entry name" value="PKS_DH"/>
</dbReference>
<dbReference type="Gene3D" id="3.30.70.3290">
    <property type="match status" value="1"/>
</dbReference>
<dbReference type="PROSITE" id="PS52004">
    <property type="entry name" value="KS3_2"/>
    <property type="match status" value="1"/>
</dbReference>
<dbReference type="InterPro" id="IPR029063">
    <property type="entry name" value="SAM-dependent_MTases_sf"/>
</dbReference>
<keyword evidence="4" id="KW-0808">Transferase</keyword>
<dbReference type="InterPro" id="IPR013217">
    <property type="entry name" value="Methyltransf_12"/>
</dbReference>
<gene>
    <name evidence="13" type="ORF">FE257_011421</name>
</gene>
<dbReference type="PANTHER" id="PTHR43775:SF49">
    <property type="entry name" value="SYNTHASE, PUTATIVE (JCVI)-RELATED"/>
    <property type="match status" value="1"/>
</dbReference>
<dbReference type="GO" id="GO:0006633">
    <property type="term" value="P:fatty acid biosynthetic process"/>
    <property type="evidence" value="ECO:0007669"/>
    <property type="project" value="InterPro"/>
</dbReference>
<evidence type="ECO:0000256" key="5">
    <source>
        <dbReference type="ARBA" id="ARBA00022857"/>
    </source>
</evidence>
<sequence length="2509" mass="275833">MGSIGVEPFHHGESAIPHPKVKTAATQPASAIKEPHTRGGKGGVAHRSADGDTPVNEPTMVPIAIVGMAARLPGNIRSTDDLWDVLLSQKDLSCEIPKDRYNIDAFYSDTHTRTVKARRGFFLSDDLADADPSVFGMGNVEAAQMDPQQRLLMEVVWECMENAGQVNWQGKDIGFYIGTFGDDWLEMSLRDPMSLSRLHIFNSNDFALSNRVSYQYDLRGPSMTIKTGCSASMVGLHEACQSVASQECSSAIVAGTSLIMTPTMTTCMSENMVLSPDGACKTFDAEANGFARGEAVNAVYIKRLDRALEDGDPIRAVIRATTTNSDGRTRKLAVPSADAQEALIRKAYERAGIADPSRTGLFECHGTGTAAGDVAETAAIANVFGEKGIHIGAVKPNVGHSEGASALTSIIKAVLSLERQAIAPNFRFKTPNPKIPFKEANLMVPQKLTPWPDDRDERVSVNSFGIGGANAHVILESARSYHAKAVNGRSRHAEEVSKKLVVVSACSSNSLKGRIESLSKYCRDGKVVTQDLAHTLGARRDHGQHRGFAVIKGAEILSELPEFQSGQAPAASPESLIFVFTGQGSQWHGMGKELLAAFASFRADIQRLDEVLQGLPTPPPWRMEEKLSNVDDDTSSCLQAEFAQPLCTAIQIGLVNLLASWGVHPTGVIGHSSGEAAAAYAAQAITAEAAIITAYCRGQATKSHSKLGGMVAIGMSRDAVTPYLNKDVAVACENSPQSVVISGLSDALTKVLDRITDEQPDTYITRLGVETAYHSHHMVEVGHAFEAMVQGLAPCSAPTIPFYSTVYGRVLNESDRLDGRYWRENLESTVLFSTAVKAALEAIGSKSSCFVEVGPHCPLSGPLRQIFREKKPKSPPLYASTLHKDQDQALNMFQSAGQLFLNGVQISLSAVNGLGEVLTDLPPYPWDYSAKRFTENRISKGWRQRPYPHHEILGSRVLESNDQEPCWRNIVRFENSPWISDHKLSGCIVFPAAGYIAMVGEAIRQITGVDGYSIRNMFIRNAMLFDQDDDVEVMTALRPVRLTDVLDSDWYDFTIYSYDGSEWRKHCTGQAAAAPNPLPSDRVESFLRPVDPTIWYRVLKRAGLEFGPHFQGLEAVTADPNDQKAAATLISREDLGKNDAYAIHPTLIDKTLQVMSVAVARGMTCDLDRIAVPIGVENIEIRQCGHRQLSAQASCRNAADGNFAGDAVAVHNGEMVLDIKGVRCFAMDRDSIQNDRFYATWSARADWKPHIEFRQSMQELFPPPPARMLDAFCLLEQATCLVILKMYRLTKDIPTTVPHMVKYKGWLKARVDQFTAGEYSIVPQAQQWVSLDATSQEQMLADKIRELNGLGTGVTFFGDFVQRLSDNVIAMVGGETTALEILMEKDGLKQFYDQMTWPEDYDRYLTSMGHANSELRVLEVGAGTGAITEVALQRLETPEGGRLFSEYVFSDISQGFFTAAKERFSEQQDALTFKILDISVDPLEQGFEPASFDLIICSCVLHATPSLNETMKNVYKLLAPGGHLLMQEIAPEAYFVDAIMGTLPGWWIGENDGRIDKPHVSTERWDEEMRRVGFTGIEALAFDNHHPYHFVANILSRRPPSAPEKSISLLYTGTISEATRTIEKAYLDDGFTVEWLTLADTPSPHVVSLLDLHSPFFDDMNEDAFLAFRKFITDSSLKTLVWVTRHIQRECADPRWSHILGVARTARLELSLPFYTVEMDISEEHAIQSLLAISRKALTPNATTFEPENEYSISGDNVYTCRYHPSKSLSPSDVIESSDGPVRLDVGTYGLIDSLQWVQSPPPCPLRQGEVEIETHYIGVNFRDMMIAMGFIGNRTHFGMEGSGIIRKLGPGPHSEDFRVGDRVWFIAQGGMTTSIVLRDMQCSKIPAGIALDDAATVPAVYSTVVYCLMTVGNLQKGQSVLIHSACGGVGLAAIQLCQALGAEIYATVGTDEKVQYLVDNHGIPQSRIFNSRTPAFKQDVLRVTDGRGVDIVLNSLSGDCLHASWECVAEYGKMIEIGKRDIMGRGKLDLDPFGENRTFVGVDLQKFGTHRPEILKNALEQAFEYIQDGRMKPIEPKMVFEADDIKSAFRHMQTGNHIGKILIRMPRDLSQFPATQTEQPLRFSPDVSYLLVGGVGGLGASISRWMVRNGAKNLVYLSRSAGTSAKCRALISELEAMGCRARAVTGSVANAKDVQKAIASCTKPLAGVFQMAMVLRDQTISKITHEEWTETLAPKVQGTWNLYHELQNQKLDFFVVFGSVVGMCANVGQANYAAANTWVEAFCRYTRRKGFPACGIHLGAVDDVGYVSHSAELLRRCREAFIQTMGENDLLKGVQAAIKHAQFVSCPNDEIDQPSVTVGLQPLTSEMGRATHQNDPRFTAFHIKDTEGASSRGPGMDRINQLIADVEDDVSILDKPSSLELVIQEIGRLVKSEWDENESLESIAETPVDSLMTIEIRSWLRKKVNIDLPTVKITKAGTIGGLAKLVIDEMRVKFTPKDEKKLVTETAE</sequence>
<evidence type="ECO:0008006" key="15">
    <source>
        <dbReference type="Google" id="ProtNLM"/>
    </source>
</evidence>
<dbReference type="Gene3D" id="3.40.47.10">
    <property type="match status" value="1"/>
</dbReference>
<dbReference type="SUPFAM" id="SSF50129">
    <property type="entry name" value="GroES-like"/>
    <property type="match status" value="1"/>
</dbReference>
<dbReference type="Gene3D" id="3.40.50.720">
    <property type="entry name" value="NAD(P)-binding Rossmann-like Domain"/>
    <property type="match status" value="2"/>
</dbReference>
<dbReference type="SUPFAM" id="SSF55048">
    <property type="entry name" value="Probable ACP-binding domain of malonyl-CoA ACP transacylase"/>
    <property type="match status" value="1"/>
</dbReference>
<dbReference type="InterPro" id="IPR049551">
    <property type="entry name" value="PKS_DH_C"/>
</dbReference>
<feature type="domain" description="Carrier" evidence="10">
    <location>
        <begin position="2411"/>
        <end position="2491"/>
    </location>
</feature>
<dbReference type="InterPro" id="IPR049552">
    <property type="entry name" value="PKS_DH_N"/>
</dbReference>
<reference evidence="13" key="1">
    <citation type="journal article" date="2019" name="Beilstein J. Org. Chem.">
        <title>Nanangenines: drimane sesquiterpenoids as the dominant metabolite cohort of a novel Australian fungus, Aspergillus nanangensis.</title>
        <authorList>
            <person name="Lacey H.J."/>
            <person name="Gilchrist C.L.M."/>
            <person name="Crombie A."/>
            <person name="Kalaitzis J.A."/>
            <person name="Vuong D."/>
            <person name="Rutledge P.J."/>
            <person name="Turner P."/>
            <person name="Pitt J.I."/>
            <person name="Lacey E."/>
            <person name="Chooi Y.H."/>
            <person name="Piggott A.M."/>
        </authorList>
    </citation>
    <scope>NUCLEOTIDE SEQUENCE</scope>
    <source>
        <strain evidence="13">MST-FP2251</strain>
    </source>
</reference>
<dbReference type="InterPro" id="IPR016036">
    <property type="entry name" value="Malonyl_transacylase_ACP-bd"/>
</dbReference>
<dbReference type="SUPFAM" id="SSF53335">
    <property type="entry name" value="S-adenosyl-L-methionine-dependent methyltransferases"/>
    <property type="match status" value="1"/>
</dbReference>
<evidence type="ECO:0000256" key="6">
    <source>
        <dbReference type="ARBA" id="ARBA00023268"/>
    </source>
</evidence>
<dbReference type="GO" id="GO:0031177">
    <property type="term" value="F:phosphopantetheine binding"/>
    <property type="evidence" value="ECO:0007669"/>
    <property type="project" value="InterPro"/>
</dbReference>
<dbReference type="InterPro" id="IPR013968">
    <property type="entry name" value="PKS_KR"/>
</dbReference>
<keyword evidence="6" id="KW-0511">Multifunctional enzyme</keyword>
<dbReference type="InterPro" id="IPR036291">
    <property type="entry name" value="NAD(P)-bd_dom_sf"/>
</dbReference>
<dbReference type="GO" id="GO:0016491">
    <property type="term" value="F:oxidoreductase activity"/>
    <property type="evidence" value="ECO:0007669"/>
    <property type="project" value="InterPro"/>
</dbReference>
<dbReference type="Pfam" id="PF08240">
    <property type="entry name" value="ADH_N"/>
    <property type="match status" value="1"/>
</dbReference>
<comment type="caution">
    <text evidence="13">The sequence shown here is derived from an EMBL/GenBank/DDBJ whole genome shotgun (WGS) entry which is preliminary data.</text>
</comment>
<name>A0AAD4GQN1_ASPNN</name>
<dbReference type="InterPro" id="IPR013154">
    <property type="entry name" value="ADH-like_N"/>
</dbReference>
<dbReference type="InterPro" id="IPR014031">
    <property type="entry name" value="Ketoacyl_synth_C"/>
</dbReference>
<dbReference type="FunFam" id="3.40.50.720:FF:000209">
    <property type="entry name" value="Polyketide synthase Pks12"/>
    <property type="match status" value="1"/>
</dbReference>
<dbReference type="InterPro" id="IPR011032">
    <property type="entry name" value="GroES-like_sf"/>
</dbReference>
<dbReference type="GO" id="GO:1901336">
    <property type="term" value="P:lactone biosynthetic process"/>
    <property type="evidence" value="ECO:0007669"/>
    <property type="project" value="UniProtKB-ARBA"/>
</dbReference>
<proteinExistence type="predicted"/>
<dbReference type="GO" id="GO:0004312">
    <property type="term" value="F:fatty acid synthase activity"/>
    <property type="evidence" value="ECO:0007669"/>
    <property type="project" value="TreeGrafter"/>
</dbReference>
<feature type="active site" description="Proton donor; for dehydratase activity" evidence="8">
    <location>
        <position position="1149"/>
    </location>
</feature>
<feature type="region of interest" description="C-terminal hotdog fold" evidence="8">
    <location>
        <begin position="1087"/>
        <end position="1233"/>
    </location>
</feature>
<evidence type="ECO:0000259" key="12">
    <source>
        <dbReference type="PROSITE" id="PS52019"/>
    </source>
</evidence>
<keyword evidence="14" id="KW-1185">Reference proteome</keyword>
<dbReference type="SMART" id="SM00827">
    <property type="entry name" value="PKS_AT"/>
    <property type="match status" value="1"/>
</dbReference>
<dbReference type="PROSITE" id="PS00606">
    <property type="entry name" value="KS3_1"/>
    <property type="match status" value="1"/>
</dbReference>
<dbReference type="InterPro" id="IPR016035">
    <property type="entry name" value="Acyl_Trfase/lysoPLipase"/>
</dbReference>
<dbReference type="InterPro" id="IPR020841">
    <property type="entry name" value="PKS_Beta-ketoAc_synthase_dom"/>
</dbReference>
<dbReference type="InterPro" id="IPR020843">
    <property type="entry name" value="ER"/>
</dbReference>
<feature type="region of interest" description="N-terminal hotdog fold" evidence="8">
    <location>
        <begin position="950"/>
        <end position="1078"/>
    </location>
</feature>
<dbReference type="SMART" id="SM00829">
    <property type="entry name" value="PKS_ER"/>
    <property type="match status" value="1"/>
</dbReference>
<reference evidence="13" key="2">
    <citation type="submission" date="2020-02" db="EMBL/GenBank/DDBJ databases">
        <authorList>
            <person name="Gilchrist C.L.M."/>
            <person name="Chooi Y.-H."/>
        </authorList>
    </citation>
    <scope>NUCLEOTIDE SEQUENCE</scope>
    <source>
        <strain evidence="13">MST-FP2251</strain>
    </source>
</reference>
<evidence type="ECO:0000256" key="2">
    <source>
        <dbReference type="ARBA" id="ARBA00022553"/>
    </source>
</evidence>
<dbReference type="GO" id="GO:0004315">
    <property type="term" value="F:3-oxoacyl-[acyl-carrier-protein] synthase activity"/>
    <property type="evidence" value="ECO:0007669"/>
    <property type="project" value="InterPro"/>
</dbReference>
<dbReference type="InterPro" id="IPR032821">
    <property type="entry name" value="PKS_assoc"/>
</dbReference>
<evidence type="ECO:0000313" key="13">
    <source>
        <dbReference type="EMBL" id="KAF9886514.1"/>
    </source>
</evidence>
<dbReference type="InterPro" id="IPR014030">
    <property type="entry name" value="Ketoacyl_synth_N"/>
</dbReference>
<keyword evidence="2" id="KW-0597">Phosphoprotein</keyword>
<dbReference type="Pfam" id="PF00109">
    <property type="entry name" value="ketoacyl-synt"/>
    <property type="match status" value="1"/>
</dbReference>
<dbReference type="PANTHER" id="PTHR43775">
    <property type="entry name" value="FATTY ACID SYNTHASE"/>
    <property type="match status" value="1"/>
</dbReference>
<dbReference type="GO" id="GO:0044550">
    <property type="term" value="P:secondary metabolite biosynthetic process"/>
    <property type="evidence" value="ECO:0007669"/>
    <property type="project" value="TreeGrafter"/>
</dbReference>
<evidence type="ECO:0000313" key="14">
    <source>
        <dbReference type="Proteomes" id="UP001194746"/>
    </source>
</evidence>
<dbReference type="InterPro" id="IPR014043">
    <property type="entry name" value="Acyl_transferase_dom"/>
</dbReference>
<dbReference type="InterPro" id="IPR016039">
    <property type="entry name" value="Thiolase-like"/>
</dbReference>
<feature type="domain" description="Ketosynthase family 3 (KS3)" evidence="11">
    <location>
        <begin position="60"/>
        <end position="477"/>
    </location>
</feature>
<dbReference type="SUPFAM" id="SSF47336">
    <property type="entry name" value="ACP-like"/>
    <property type="match status" value="1"/>
</dbReference>
<evidence type="ECO:0000256" key="3">
    <source>
        <dbReference type="ARBA" id="ARBA00022603"/>
    </source>
</evidence>
<dbReference type="InterPro" id="IPR057326">
    <property type="entry name" value="KR_dom"/>
</dbReference>
<dbReference type="InterPro" id="IPR036736">
    <property type="entry name" value="ACP-like_sf"/>
</dbReference>
<dbReference type="InterPro" id="IPR009081">
    <property type="entry name" value="PP-bd_ACP"/>
</dbReference>
<feature type="active site" description="Proton acceptor; for dehydratase activity" evidence="8">
    <location>
        <position position="982"/>
    </location>
</feature>
<evidence type="ECO:0000259" key="10">
    <source>
        <dbReference type="PROSITE" id="PS50075"/>
    </source>
</evidence>
<dbReference type="InterPro" id="IPR018201">
    <property type="entry name" value="Ketoacyl_synth_AS"/>
</dbReference>
<dbReference type="Pfam" id="PF08659">
    <property type="entry name" value="KR"/>
    <property type="match status" value="1"/>
</dbReference>
<feature type="domain" description="PKS/mFAS DH" evidence="12">
    <location>
        <begin position="950"/>
        <end position="1233"/>
    </location>
</feature>
<feature type="region of interest" description="Disordered" evidence="9">
    <location>
        <begin position="1"/>
        <end position="56"/>
    </location>
</feature>